<dbReference type="RefSeq" id="WP_156515150.1">
    <property type="nucleotide sequence ID" value="NZ_LWGY01000040.1"/>
</dbReference>
<dbReference type="Proteomes" id="UP000070366">
    <property type="component" value="Unassembled WGS sequence"/>
</dbReference>
<dbReference type="AlphaFoldDB" id="A0A136Q6Y0"/>
<comment type="caution">
    <text evidence="1">The sequence shown here is derived from an EMBL/GenBank/DDBJ whole genome shotgun (WGS) entry which is preliminary data.</text>
</comment>
<name>A0A136Q6Y0_9FIRM</name>
<accession>A0A136Q6Y0</accession>
<proteinExistence type="predicted"/>
<dbReference type="EMBL" id="LSZW01000045">
    <property type="protein sequence ID" value="KXK66435.1"/>
    <property type="molecule type" value="Genomic_DNA"/>
</dbReference>
<sequence>MFDLSIAAYKTSIHQSIKLVLDMIRLAMEKETVTAELQLHSDLFFAFDIFERLQYQVDRLLCACAMRYDT</sequence>
<organism evidence="1 2">
    <name type="scientific">Christensenella minuta</name>
    <dbReference type="NCBI Taxonomy" id="626937"/>
    <lineage>
        <taxon>Bacteria</taxon>
        <taxon>Bacillati</taxon>
        <taxon>Bacillota</taxon>
        <taxon>Clostridia</taxon>
        <taxon>Christensenellales</taxon>
        <taxon>Christensenellaceae</taxon>
        <taxon>Christensenella</taxon>
    </lineage>
</organism>
<dbReference type="STRING" id="626937.HMPREF3293_00734"/>
<keyword evidence="2" id="KW-1185">Reference proteome</keyword>
<gene>
    <name evidence="1" type="ORF">HMPREF3293_00734</name>
</gene>
<protein>
    <submittedName>
        <fullName evidence="1">Uncharacterized protein</fullName>
    </submittedName>
</protein>
<evidence type="ECO:0000313" key="1">
    <source>
        <dbReference type="EMBL" id="KXK66435.1"/>
    </source>
</evidence>
<evidence type="ECO:0000313" key="2">
    <source>
        <dbReference type="Proteomes" id="UP000070366"/>
    </source>
</evidence>
<reference evidence="1 2" key="1">
    <citation type="submission" date="2016-02" db="EMBL/GenBank/DDBJ databases">
        <authorList>
            <person name="Wen L."/>
            <person name="He K."/>
            <person name="Yang H."/>
        </authorList>
    </citation>
    <scope>NUCLEOTIDE SEQUENCE [LARGE SCALE GENOMIC DNA]</scope>
    <source>
        <strain evidence="1 2">DSM 22607</strain>
    </source>
</reference>